<proteinExistence type="predicted"/>
<protein>
    <submittedName>
        <fullName evidence="2">Uncharacterized protein</fullName>
    </submittedName>
</protein>
<gene>
    <name evidence="2" type="ORF">F8M41_023440</name>
</gene>
<dbReference type="Proteomes" id="UP000439903">
    <property type="component" value="Unassembled WGS sequence"/>
</dbReference>
<comment type="caution">
    <text evidence="2">The sequence shown here is derived from an EMBL/GenBank/DDBJ whole genome shotgun (WGS) entry which is preliminary data.</text>
</comment>
<sequence>MRSLILITSQKNPEIQYQAPESQKGQKAKDGNKEYKPSMHYQRSAKSNQYETHTFKSSSRNSDRVRSTINNMNIELSGSEYDDLVLDLIDDYLEEESWSKEKKKPS</sequence>
<dbReference type="EMBL" id="WTPW01000761">
    <property type="protein sequence ID" value="KAF0482375.1"/>
    <property type="molecule type" value="Genomic_DNA"/>
</dbReference>
<feature type="compositionally biased region" description="Polar residues" evidence="1">
    <location>
        <begin position="44"/>
        <end position="60"/>
    </location>
</feature>
<feature type="compositionally biased region" description="Polar residues" evidence="1">
    <location>
        <begin position="1"/>
        <end position="25"/>
    </location>
</feature>
<evidence type="ECO:0000256" key="1">
    <source>
        <dbReference type="SAM" id="MobiDB-lite"/>
    </source>
</evidence>
<feature type="compositionally biased region" description="Basic and acidic residues" evidence="1">
    <location>
        <begin position="27"/>
        <end position="37"/>
    </location>
</feature>
<name>A0A8H4ADE6_GIGMA</name>
<accession>A0A8H4ADE6</accession>
<dbReference type="AlphaFoldDB" id="A0A8H4ADE6"/>
<feature type="region of interest" description="Disordered" evidence="1">
    <location>
        <begin position="1"/>
        <end position="66"/>
    </location>
</feature>
<evidence type="ECO:0000313" key="3">
    <source>
        <dbReference type="Proteomes" id="UP000439903"/>
    </source>
</evidence>
<organism evidence="2 3">
    <name type="scientific">Gigaspora margarita</name>
    <dbReference type="NCBI Taxonomy" id="4874"/>
    <lineage>
        <taxon>Eukaryota</taxon>
        <taxon>Fungi</taxon>
        <taxon>Fungi incertae sedis</taxon>
        <taxon>Mucoromycota</taxon>
        <taxon>Glomeromycotina</taxon>
        <taxon>Glomeromycetes</taxon>
        <taxon>Diversisporales</taxon>
        <taxon>Gigasporaceae</taxon>
        <taxon>Gigaspora</taxon>
    </lineage>
</organism>
<keyword evidence="3" id="KW-1185">Reference proteome</keyword>
<evidence type="ECO:0000313" key="2">
    <source>
        <dbReference type="EMBL" id="KAF0482375.1"/>
    </source>
</evidence>
<reference evidence="2 3" key="1">
    <citation type="journal article" date="2019" name="Environ. Microbiol.">
        <title>At the nexus of three kingdoms: the genome of the mycorrhizal fungus Gigaspora margarita provides insights into plant, endobacterial and fungal interactions.</title>
        <authorList>
            <person name="Venice F."/>
            <person name="Ghignone S."/>
            <person name="Salvioli di Fossalunga A."/>
            <person name="Amselem J."/>
            <person name="Novero M."/>
            <person name="Xianan X."/>
            <person name="Sedzielewska Toro K."/>
            <person name="Morin E."/>
            <person name="Lipzen A."/>
            <person name="Grigoriev I.V."/>
            <person name="Henrissat B."/>
            <person name="Martin F.M."/>
            <person name="Bonfante P."/>
        </authorList>
    </citation>
    <scope>NUCLEOTIDE SEQUENCE [LARGE SCALE GENOMIC DNA]</scope>
    <source>
        <strain evidence="2 3">BEG34</strain>
    </source>
</reference>